<accession>A0ABQ6JJQ8</accession>
<sequence>MTTRCDRCAWRYRTQSLDDLRDRLRRARFAERETVTTPDGSDDWRQGPPLALVRDLVAYWADAYDWRRVEAEPERPRSGGDGGRRARRPLPARALVAPRRAAARRHPRLAQAR</sequence>
<organism evidence="3 4">
    <name type="scientific">Angustibacter aerolatus</name>
    <dbReference type="NCBI Taxonomy" id="1162965"/>
    <lineage>
        <taxon>Bacteria</taxon>
        <taxon>Bacillati</taxon>
        <taxon>Actinomycetota</taxon>
        <taxon>Actinomycetes</taxon>
        <taxon>Kineosporiales</taxon>
        <taxon>Kineosporiaceae</taxon>
    </lineage>
</organism>
<feature type="region of interest" description="Disordered" evidence="1">
    <location>
        <begin position="71"/>
        <end position="113"/>
    </location>
</feature>
<dbReference type="InterPro" id="IPR029058">
    <property type="entry name" value="AB_hydrolase_fold"/>
</dbReference>
<dbReference type="InterPro" id="IPR010497">
    <property type="entry name" value="Epoxide_hydro_N"/>
</dbReference>
<feature type="compositionally biased region" description="Low complexity" evidence="1">
    <location>
        <begin position="91"/>
        <end position="100"/>
    </location>
</feature>
<evidence type="ECO:0000259" key="2">
    <source>
        <dbReference type="Pfam" id="PF06441"/>
    </source>
</evidence>
<comment type="caution">
    <text evidence="3">The sequence shown here is derived from an EMBL/GenBank/DDBJ whole genome shotgun (WGS) entry which is preliminary data.</text>
</comment>
<dbReference type="Pfam" id="PF06441">
    <property type="entry name" value="EHN"/>
    <property type="match status" value="1"/>
</dbReference>
<feature type="compositionally biased region" description="Basic residues" evidence="1">
    <location>
        <begin position="101"/>
        <end position="113"/>
    </location>
</feature>
<evidence type="ECO:0000313" key="4">
    <source>
        <dbReference type="Proteomes" id="UP001157017"/>
    </source>
</evidence>
<dbReference type="SUPFAM" id="SSF53474">
    <property type="entry name" value="alpha/beta-Hydrolases"/>
    <property type="match status" value="1"/>
</dbReference>
<feature type="domain" description="Epoxide hydrolase N-terminal" evidence="2">
    <location>
        <begin position="12"/>
        <end position="72"/>
    </location>
</feature>
<gene>
    <name evidence="3" type="ORF">GCM10025868_28980</name>
</gene>
<feature type="compositionally biased region" description="Basic and acidic residues" evidence="1">
    <location>
        <begin position="71"/>
        <end position="84"/>
    </location>
</feature>
<reference evidence="4" key="1">
    <citation type="journal article" date="2019" name="Int. J. Syst. Evol. Microbiol.">
        <title>The Global Catalogue of Microorganisms (GCM) 10K type strain sequencing project: providing services to taxonomists for standard genome sequencing and annotation.</title>
        <authorList>
            <consortium name="The Broad Institute Genomics Platform"/>
            <consortium name="The Broad Institute Genome Sequencing Center for Infectious Disease"/>
            <person name="Wu L."/>
            <person name="Ma J."/>
        </authorList>
    </citation>
    <scope>NUCLEOTIDE SEQUENCE [LARGE SCALE GENOMIC DNA]</scope>
    <source>
        <strain evidence="4">NBRC 108730</strain>
    </source>
</reference>
<protein>
    <recommendedName>
        <fullName evidence="2">Epoxide hydrolase N-terminal domain-containing protein</fullName>
    </recommendedName>
</protein>
<dbReference type="EMBL" id="BSUZ01000001">
    <property type="protein sequence ID" value="GMA87648.1"/>
    <property type="molecule type" value="Genomic_DNA"/>
</dbReference>
<evidence type="ECO:0000313" key="3">
    <source>
        <dbReference type="EMBL" id="GMA87648.1"/>
    </source>
</evidence>
<dbReference type="Gene3D" id="3.40.50.1820">
    <property type="entry name" value="alpha/beta hydrolase"/>
    <property type="match status" value="1"/>
</dbReference>
<evidence type="ECO:0000256" key="1">
    <source>
        <dbReference type="SAM" id="MobiDB-lite"/>
    </source>
</evidence>
<name>A0ABQ6JJQ8_9ACTN</name>
<keyword evidence="4" id="KW-1185">Reference proteome</keyword>
<proteinExistence type="predicted"/>
<dbReference type="Proteomes" id="UP001157017">
    <property type="component" value="Unassembled WGS sequence"/>
</dbReference>